<dbReference type="SUPFAM" id="SSF103473">
    <property type="entry name" value="MFS general substrate transporter"/>
    <property type="match status" value="1"/>
</dbReference>
<feature type="transmembrane region" description="Helical" evidence="1">
    <location>
        <begin position="203"/>
        <end position="227"/>
    </location>
</feature>
<feature type="transmembrane region" description="Helical" evidence="1">
    <location>
        <begin position="297"/>
        <end position="314"/>
    </location>
</feature>
<name>A0A915F0N4_9CEST</name>
<proteinExistence type="predicted"/>
<feature type="transmembrane region" description="Helical" evidence="1">
    <location>
        <begin position="271"/>
        <end position="290"/>
    </location>
</feature>
<protein>
    <submittedName>
        <fullName evidence="3">Uncharacterized protein</fullName>
    </submittedName>
</protein>
<feature type="transmembrane region" description="Helical" evidence="1">
    <location>
        <begin position="135"/>
        <end position="159"/>
    </location>
</feature>
<evidence type="ECO:0000313" key="2">
    <source>
        <dbReference type="Proteomes" id="UP000887562"/>
    </source>
</evidence>
<accession>A0A915F0N4</accession>
<organism evidence="2 3">
    <name type="scientific">Echinococcus canadensis</name>
    <dbReference type="NCBI Taxonomy" id="519352"/>
    <lineage>
        <taxon>Eukaryota</taxon>
        <taxon>Metazoa</taxon>
        <taxon>Spiralia</taxon>
        <taxon>Lophotrochozoa</taxon>
        <taxon>Platyhelminthes</taxon>
        <taxon>Cestoda</taxon>
        <taxon>Eucestoda</taxon>
        <taxon>Cyclophyllidea</taxon>
        <taxon>Taeniidae</taxon>
        <taxon>Echinococcus</taxon>
        <taxon>Echinococcus canadensis group</taxon>
    </lineage>
</organism>
<keyword evidence="1" id="KW-1133">Transmembrane helix</keyword>
<keyword evidence="2" id="KW-1185">Reference proteome</keyword>
<dbReference type="WBParaSite" id="maker-E.canG7_contigs_8690-snap-gene-0.32-mRNA-1">
    <property type="protein sequence ID" value="maker-E.canG7_contigs_8690-snap-gene-0.32-mRNA-1"/>
    <property type="gene ID" value="EcG7_04673"/>
</dbReference>
<dbReference type="Proteomes" id="UP000887562">
    <property type="component" value="Unplaced"/>
</dbReference>
<keyword evidence="1" id="KW-0472">Membrane</keyword>
<feature type="transmembrane region" description="Helical" evidence="1">
    <location>
        <begin position="171"/>
        <end position="191"/>
    </location>
</feature>
<feature type="transmembrane region" description="Helical" evidence="1">
    <location>
        <begin position="239"/>
        <end position="265"/>
    </location>
</feature>
<reference evidence="3" key="1">
    <citation type="submission" date="2022-11" db="UniProtKB">
        <authorList>
            <consortium name="WormBaseParasite"/>
        </authorList>
    </citation>
    <scope>IDENTIFICATION</scope>
</reference>
<keyword evidence="1" id="KW-0812">Transmembrane</keyword>
<sequence>MFNGTNCEVPDKVPSVFMINGSIIFAVQTLGTVLMKKKEVSEPIAERKIGVYAQICCKVNEFYHEEDYPNEVSLKTDNLACPDVNPRDLIHYRGFYILWLLQLIECFPAMTFLSVYKFMSTLQSIGFAAIKERLFVRIVGESSAAFLLVGFILWSFLADKVSYKVSQKRPFLIKTPLLSVALCWTIGLAIFPQCLKLQLIKFFYAMLVFISVLCIAGYRILVFVTVAKAFGVKYLNYNFACVNTASVGKIFGGVSYTLFAIYFPILEKIDAVLYICAALNALVYFQCIPFKMLVSKQPLGILFIPALLLLVFLPDTKHVCTCFKSVTHVKDEET</sequence>
<dbReference type="AlphaFoldDB" id="A0A915F0N4"/>
<feature type="transmembrane region" description="Helical" evidence="1">
    <location>
        <begin position="15"/>
        <end position="35"/>
    </location>
</feature>
<evidence type="ECO:0000256" key="1">
    <source>
        <dbReference type="SAM" id="Phobius"/>
    </source>
</evidence>
<dbReference type="InterPro" id="IPR036259">
    <property type="entry name" value="MFS_trans_sf"/>
</dbReference>
<evidence type="ECO:0000313" key="3">
    <source>
        <dbReference type="WBParaSite" id="maker-E.canG7_contigs_8690-snap-gene-0.32-mRNA-1"/>
    </source>
</evidence>
<feature type="transmembrane region" description="Helical" evidence="1">
    <location>
        <begin position="95"/>
        <end position="115"/>
    </location>
</feature>